<feature type="transmembrane region" description="Helical" evidence="2">
    <location>
        <begin position="169"/>
        <end position="189"/>
    </location>
</feature>
<dbReference type="InterPro" id="IPR051311">
    <property type="entry name" value="DedA_domain"/>
</dbReference>
<dbReference type="Pfam" id="PF00857">
    <property type="entry name" value="Isochorismatase"/>
    <property type="match status" value="1"/>
</dbReference>
<evidence type="ECO:0000313" key="5">
    <source>
        <dbReference type="EMBL" id="QGS09275.1"/>
    </source>
</evidence>
<dbReference type="GO" id="GO:0005886">
    <property type="term" value="C:plasma membrane"/>
    <property type="evidence" value="ECO:0007669"/>
    <property type="project" value="TreeGrafter"/>
</dbReference>
<sequence>MEMLFKLLTEHVYLILFISMILEFAALPLPGETMMLLAGIMAYGGHASYLGMILASALGTIIGMQLSYEVGRRLGVKAIEKYGSYIGLTPYRMTKASEFFNKYGNIVIIIAYYLPGVRHILGYFSGITKVDAKRFHIYSTFGGIAWVGTFTTLGYVLGPSAKPVFHLMHKYGTLAMLFGLVGLFIYLIYKKLGTREFSAFIKKRVLIFILPIIFSIAVIIYKCSTAPMFHPKFITEVLFYLAVILLVISFLCYLRITLKNNTTKKLLVVVDYQKDFVDGSLTVERARELEKVIVDKIEKYRQDNQDIMFTKDTHYTNYLTTREGRYIPIEHCIIDTEGHGLYGEVAKYEKHAKKVFNKTSFGSIDLAKYISRSDYEEVEFCGVVSNICVLSNIIMTQTYNEKVEIKVDLNATKGMDDEIDSTLKKYLEQLTVRVKE</sequence>
<evidence type="ECO:0000256" key="2">
    <source>
        <dbReference type="SAM" id="Phobius"/>
    </source>
</evidence>
<evidence type="ECO:0000259" key="4">
    <source>
        <dbReference type="Pfam" id="PF09335"/>
    </source>
</evidence>
<evidence type="ECO:0000313" key="6">
    <source>
        <dbReference type="Proteomes" id="UP000425411"/>
    </source>
</evidence>
<reference evidence="5 6" key="1">
    <citation type="submission" date="2019-11" db="EMBL/GenBank/DDBJ databases">
        <title>FDA dAtabase for Regulatory Grade micrObial Sequences (FDA-ARGOS): Supporting development and validation of Infectious Disease Dx tests.</title>
        <authorList>
            <person name="Turner S."/>
            <person name="Byrd R."/>
            <person name="Tallon L."/>
            <person name="Sadzewicz L."/>
            <person name="Vavikolanu K."/>
            <person name="Mehta A."/>
            <person name="Aluvathingal J."/>
            <person name="Nadendla S."/>
            <person name="Myers T."/>
            <person name="Yan Y."/>
            <person name="Sichtig H."/>
        </authorList>
    </citation>
    <scope>NUCLEOTIDE SEQUENCE [LARGE SCALE GENOMIC DNA]</scope>
    <source>
        <strain evidence="5 6">FDAARGOS_741</strain>
    </source>
</reference>
<protein>
    <submittedName>
        <fullName evidence="5">Isochorismatase family protein</fullName>
    </submittedName>
</protein>
<dbReference type="Pfam" id="PF09335">
    <property type="entry name" value="VTT_dom"/>
    <property type="match status" value="1"/>
</dbReference>
<dbReference type="PANTHER" id="PTHR42709">
    <property type="entry name" value="ALKALINE PHOSPHATASE LIKE PROTEIN"/>
    <property type="match status" value="1"/>
</dbReference>
<feature type="transmembrane region" description="Helical" evidence="2">
    <location>
        <begin position="49"/>
        <end position="68"/>
    </location>
</feature>
<evidence type="ECO:0000259" key="3">
    <source>
        <dbReference type="Pfam" id="PF00857"/>
    </source>
</evidence>
<dbReference type="InterPro" id="IPR032816">
    <property type="entry name" value="VTT_dom"/>
</dbReference>
<feature type="transmembrane region" description="Helical" evidence="2">
    <location>
        <begin position="201"/>
        <end position="221"/>
    </location>
</feature>
<accession>A0AAP9HCL0</accession>
<feature type="transmembrane region" description="Helical" evidence="2">
    <location>
        <begin position="135"/>
        <end position="157"/>
    </location>
</feature>
<comment type="similarity">
    <text evidence="1">Belongs to the DedA family.</text>
</comment>
<dbReference type="AlphaFoldDB" id="A0AAP9HCL0"/>
<dbReference type="Gene3D" id="3.40.50.850">
    <property type="entry name" value="Isochorismatase-like"/>
    <property type="match status" value="1"/>
</dbReference>
<dbReference type="SUPFAM" id="SSF52499">
    <property type="entry name" value="Isochorismatase-like hydrolases"/>
    <property type="match status" value="1"/>
</dbReference>
<keyword evidence="2" id="KW-0472">Membrane</keyword>
<dbReference type="InterPro" id="IPR000868">
    <property type="entry name" value="Isochorismatase-like_dom"/>
</dbReference>
<dbReference type="Proteomes" id="UP000425411">
    <property type="component" value="Chromosome"/>
</dbReference>
<name>A0AAP9HCL0_9BACL</name>
<keyword evidence="2" id="KW-1133">Transmembrane helix</keyword>
<feature type="transmembrane region" description="Helical" evidence="2">
    <location>
        <begin position="12"/>
        <end position="29"/>
    </location>
</feature>
<keyword evidence="2" id="KW-0812">Transmembrane</keyword>
<dbReference type="RefSeq" id="WP_004631658.1">
    <property type="nucleotide sequence ID" value="NZ_CP046314.1"/>
</dbReference>
<feature type="transmembrane region" description="Helical" evidence="2">
    <location>
        <begin position="233"/>
        <end position="256"/>
    </location>
</feature>
<dbReference type="EMBL" id="CP046314">
    <property type="protein sequence ID" value="QGS09275.1"/>
    <property type="molecule type" value="Genomic_DNA"/>
</dbReference>
<feature type="domain" description="VTT" evidence="4">
    <location>
        <begin position="29"/>
        <end position="155"/>
    </location>
</feature>
<dbReference type="InterPro" id="IPR036380">
    <property type="entry name" value="Isochorismatase-like_sf"/>
</dbReference>
<organism evidence="5 6">
    <name type="scientific">Gemella morbillorum</name>
    <dbReference type="NCBI Taxonomy" id="29391"/>
    <lineage>
        <taxon>Bacteria</taxon>
        <taxon>Bacillati</taxon>
        <taxon>Bacillota</taxon>
        <taxon>Bacilli</taxon>
        <taxon>Bacillales</taxon>
        <taxon>Gemellaceae</taxon>
        <taxon>Gemella</taxon>
    </lineage>
</organism>
<gene>
    <name evidence="5" type="ORF">FOC49_05015</name>
</gene>
<dbReference type="PANTHER" id="PTHR42709:SF9">
    <property type="entry name" value="ALKALINE PHOSPHATASE LIKE PROTEIN"/>
    <property type="match status" value="1"/>
</dbReference>
<proteinExistence type="inferred from homology"/>
<keyword evidence="6" id="KW-1185">Reference proteome</keyword>
<dbReference type="CDD" id="cd00431">
    <property type="entry name" value="cysteine_hydrolases"/>
    <property type="match status" value="1"/>
</dbReference>
<evidence type="ECO:0000256" key="1">
    <source>
        <dbReference type="ARBA" id="ARBA00010792"/>
    </source>
</evidence>
<feature type="domain" description="Isochorismatase-like" evidence="3">
    <location>
        <begin position="266"/>
        <end position="429"/>
    </location>
</feature>